<evidence type="ECO:0000256" key="6">
    <source>
        <dbReference type="ARBA" id="ARBA00022777"/>
    </source>
</evidence>
<keyword evidence="6" id="KW-0418">Kinase</keyword>
<dbReference type="SMART" id="SM00388">
    <property type="entry name" value="HisKA"/>
    <property type="match status" value="1"/>
</dbReference>
<dbReference type="Pfam" id="PF02518">
    <property type="entry name" value="HATPase_c"/>
    <property type="match status" value="1"/>
</dbReference>
<dbReference type="Gene3D" id="1.10.287.130">
    <property type="match status" value="1"/>
</dbReference>
<accession>A0A1F6GL64</accession>
<organism evidence="12 13">
    <name type="scientific">Candidatus Lambdaproteobacteria bacterium RIFOXYD2_FULL_56_26</name>
    <dbReference type="NCBI Taxonomy" id="1817773"/>
    <lineage>
        <taxon>Bacteria</taxon>
        <taxon>Pseudomonadati</taxon>
        <taxon>Pseudomonadota</taxon>
        <taxon>Candidatus Lambdaproteobacteria</taxon>
    </lineage>
</organism>
<dbReference type="InterPro" id="IPR036097">
    <property type="entry name" value="HisK_dim/P_sf"/>
</dbReference>
<dbReference type="InterPro" id="IPR003594">
    <property type="entry name" value="HATPase_dom"/>
</dbReference>
<evidence type="ECO:0000256" key="3">
    <source>
        <dbReference type="ARBA" id="ARBA00012438"/>
    </source>
</evidence>
<feature type="domain" description="Histidine kinase" evidence="9">
    <location>
        <begin position="411"/>
        <end position="626"/>
    </location>
</feature>
<evidence type="ECO:0000259" key="11">
    <source>
        <dbReference type="PROSITE" id="PS50885"/>
    </source>
</evidence>
<keyword evidence="4 7" id="KW-0597">Phosphoprotein</keyword>
<evidence type="ECO:0000256" key="5">
    <source>
        <dbReference type="ARBA" id="ARBA00022679"/>
    </source>
</evidence>
<dbReference type="GO" id="GO:0009927">
    <property type="term" value="F:histidine phosphotransfer kinase activity"/>
    <property type="evidence" value="ECO:0007669"/>
    <property type="project" value="TreeGrafter"/>
</dbReference>
<dbReference type="PRINTS" id="PR00344">
    <property type="entry name" value="BCTRLSENSOR"/>
</dbReference>
<evidence type="ECO:0000256" key="2">
    <source>
        <dbReference type="ARBA" id="ARBA00004370"/>
    </source>
</evidence>
<dbReference type="InterPro" id="IPR003660">
    <property type="entry name" value="HAMP_dom"/>
</dbReference>
<sequence length="765" mass="85473">MLKRLQGKFLALLFLGFTFTLAVALGTGTVLLRSIQLQLGTGFGKKQVLYDKERSIHPILQELELTQKLAKSEAITTWAANEQNGAAKAKGLSALEKFRQQTVDKSYFLALMDSQVYYFSDVSSVNSDQPRYRLDPQKPADRWFYNTLEQPKTCTLNVEPNEVLKTTKVWINCLIWVQGVPKGVVGTGFDLGHFIRQVINDSEQGISNFFINTEGSIQAHKDPDWIDYNSIGRGHGKHKSLFDRLDSDKHKQELRRQMDRLQQSPQEVAVMVLEMDQKEYLVGMAYIPEIGWYNVSLLQMGIWADAKIFLPAAGLLVLTMLLLLALSFMMIKGLILDRLAKLEVAVGQVAQGDYSFTSLDRQDDEIGRLTEGFAKMARTIEANTSELERKVRERTKALELANETKDKFFSIISHDLRAPIGSLAVVFNEILTQPSDLDDELYQTIQETTIKTRQLLDDLLNWAQSQSQEIEFHKTHFRLSQPLEDCFGLLGGAAKQKNIQLAKLEPLDQVVSADAALVTLVLRNLLSNSIKFTEPGGRIEVSVEELGEFWQVNIKDTGVGISEETLGKLFKLGEKVNSSLGTHSESGSGLGLILCAEFVAKNGGQIGVESKVGQGTRFWFTLPKGEASELCQGSVQEDREFKTKLAGLKVLVAEDSHLHQETTGQVLKELGLHFKIAETGTEAVALAQDCDLVLMDIDLPLLNGVEATREIRRTLAPGPWVLVLSSYSKRELEEVTEEELFDGYINKPLSKSNLLALLRPLLLPR</sequence>
<name>A0A1F6GL64_9PROT</name>
<dbReference type="Proteomes" id="UP000177583">
    <property type="component" value="Unassembled WGS sequence"/>
</dbReference>
<evidence type="ECO:0000256" key="4">
    <source>
        <dbReference type="ARBA" id="ARBA00022553"/>
    </source>
</evidence>
<evidence type="ECO:0000256" key="8">
    <source>
        <dbReference type="SAM" id="Phobius"/>
    </source>
</evidence>
<comment type="catalytic activity">
    <reaction evidence="1">
        <text>ATP + protein L-histidine = ADP + protein N-phospho-L-histidine.</text>
        <dbReference type="EC" id="2.7.13.3"/>
    </reaction>
</comment>
<evidence type="ECO:0000256" key="7">
    <source>
        <dbReference type="PROSITE-ProRule" id="PRU00169"/>
    </source>
</evidence>
<dbReference type="SUPFAM" id="SSF52172">
    <property type="entry name" value="CheY-like"/>
    <property type="match status" value="1"/>
</dbReference>
<dbReference type="Gene3D" id="3.40.50.2300">
    <property type="match status" value="1"/>
</dbReference>
<dbReference type="PANTHER" id="PTHR43047">
    <property type="entry name" value="TWO-COMPONENT HISTIDINE PROTEIN KINASE"/>
    <property type="match status" value="1"/>
</dbReference>
<dbReference type="Pfam" id="PF00672">
    <property type="entry name" value="HAMP"/>
    <property type="match status" value="1"/>
</dbReference>
<dbReference type="PANTHER" id="PTHR43047:SF72">
    <property type="entry name" value="OSMOSENSING HISTIDINE PROTEIN KINASE SLN1"/>
    <property type="match status" value="1"/>
</dbReference>
<keyword evidence="8" id="KW-0472">Membrane</keyword>
<comment type="subcellular location">
    <subcellularLocation>
        <location evidence="2">Membrane</location>
    </subcellularLocation>
</comment>
<dbReference type="SMART" id="SM00387">
    <property type="entry name" value="HATPase_c"/>
    <property type="match status" value="1"/>
</dbReference>
<dbReference type="CDD" id="cd00082">
    <property type="entry name" value="HisKA"/>
    <property type="match status" value="1"/>
</dbReference>
<dbReference type="EMBL" id="MFNF01000066">
    <property type="protein sequence ID" value="OGG98849.1"/>
    <property type="molecule type" value="Genomic_DNA"/>
</dbReference>
<dbReference type="SMART" id="SM00304">
    <property type="entry name" value="HAMP"/>
    <property type="match status" value="1"/>
</dbReference>
<evidence type="ECO:0000259" key="9">
    <source>
        <dbReference type="PROSITE" id="PS50109"/>
    </source>
</evidence>
<dbReference type="CDD" id="cd17546">
    <property type="entry name" value="REC_hyHK_CKI1_RcsC-like"/>
    <property type="match status" value="1"/>
</dbReference>
<dbReference type="SUPFAM" id="SSF47384">
    <property type="entry name" value="Homodimeric domain of signal transducing histidine kinase"/>
    <property type="match status" value="1"/>
</dbReference>
<proteinExistence type="predicted"/>
<dbReference type="Gene3D" id="6.10.340.10">
    <property type="match status" value="1"/>
</dbReference>
<dbReference type="SUPFAM" id="SSF55874">
    <property type="entry name" value="ATPase domain of HSP90 chaperone/DNA topoisomerase II/histidine kinase"/>
    <property type="match status" value="1"/>
</dbReference>
<dbReference type="EC" id="2.7.13.3" evidence="3"/>
<protein>
    <recommendedName>
        <fullName evidence="3">histidine kinase</fullName>
        <ecNumber evidence="3">2.7.13.3</ecNumber>
    </recommendedName>
</protein>
<keyword evidence="8" id="KW-0812">Transmembrane</keyword>
<dbReference type="InterPro" id="IPR011006">
    <property type="entry name" value="CheY-like_superfamily"/>
</dbReference>
<evidence type="ECO:0000256" key="1">
    <source>
        <dbReference type="ARBA" id="ARBA00000085"/>
    </source>
</evidence>
<dbReference type="InterPro" id="IPR001789">
    <property type="entry name" value="Sig_transdc_resp-reg_receiver"/>
</dbReference>
<keyword evidence="5" id="KW-0808">Transferase</keyword>
<dbReference type="CDD" id="cd06225">
    <property type="entry name" value="HAMP"/>
    <property type="match status" value="1"/>
</dbReference>
<feature type="modified residue" description="4-aspartylphosphate" evidence="7">
    <location>
        <position position="696"/>
    </location>
</feature>
<dbReference type="Gene3D" id="3.30.565.10">
    <property type="entry name" value="Histidine kinase-like ATPase, C-terminal domain"/>
    <property type="match status" value="1"/>
</dbReference>
<dbReference type="InterPro" id="IPR036890">
    <property type="entry name" value="HATPase_C_sf"/>
</dbReference>
<dbReference type="GO" id="GO:0000155">
    <property type="term" value="F:phosphorelay sensor kinase activity"/>
    <property type="evidence" value="ECO:0007669"/>
    <property type="project" value="InterPro"/>
</dbReference>
<dbReference type="InterPro" id="IPR005467">
    <property type="entry name" value="His_kinase_dom"/>
</dbReference>
<keyword evidence="8" id="KW-1133">Transmembrane helix</keyword>
<dbReference type="PROSITE" id="PS50885">
    <property type="entry name" value="HAMP"/>
    <property type="match status" value="1"/>
</dbReference>
<dbReference type="GO" id="GO:0005886">
    <property type="term" value="C:plasma membrane"/>
    <property type="evidence" value="ECO:0007669"/>
    <property type="project" value="TreeGrafter"/>
</dbReference>
<dbReference type="Pfam" id="PF00072">
    <property type="entry name" value="Response_reg"/>
    <property type="match status" value="1"/>
</dbReference>
<dbReference type="PROSITE" id="PS50110">
    <property type="entry name" value="RESPONSE_REGULATORY"/>
    <property type="match status" value="1"/>
</dbReference>
<dbReference type="AlphaFoldDB" id="A0A1F6GL64"/>
<feature type="transmembrane region" description="Helical" evidence="8">
    <location>
        <begin position="308"/>
        <end position="331"/>
    </location>
</feature>
<feature type="domain" description="HAMP" evidence="11">
    <location>
        <begin position="333"/>
        <end position="385"/>
    </location>
</feature>
<reference evidence="12 13" key="1">
    <citation type="journal article" date="2016" name="Nat. Commun.">
        <title>Thousands of microbial genomes shed light on interconnected biogeochemical processes in an aquifer system.</title>
        <authorList>
            <person name="Anantharaman K."/>
            <person name="Brown C.T."/>
            <person name="Hug L.A."/>
            <person name="Sharon I."/>
            <person name="Castelle C.J."/>
            <person name="Probst A.J."/>
            <person name="Thomas B.C."/>
            <person name="Singh A."/>
            <person name="Wilkins M.J."/>
            <person name="Karaoz U."/>
            <person name="Brodie E.L."/>
            <person name="Williams K.H."/>
            <person name="Hubbard S.S."/>
            <person name="Banfield J.F."/>
        </authorList>
    </citation>
    <scope>NUCLEOTIDE SEQUENCE [LARGE SCALE GENOMIC DNA]</scope>
</reference>
<dbReference type="InterPro" id="IPR003661">
    <property type="entry name" value="HisK_dim/P_dom"/>
</dbReference>
<dbReference type="InterPro" id="IPR004358">
    <property type="entry name" value="Sig_transdc_His_kin-like_C"/>
</dbReference>
<dbReference type="PROSITE" id="PS50109">
    <property type="entry name" value="HIS_KIN"/>
    <property type="match status" value="1"/>
</dbReference>
<gene>
    <name evidence="12" type="ORF">A2557_13160</name>
</gene>
<dbReference type="SMART" id="SM00448">
    <property type="entry name" value="REC"/>
    <property type="match status" value="1"/>
</dbReference>
<evidence type="ECO:0000259" key="10">
    <source>
        <dbReference type="PROSITE" id="PS50110"/>
    </source>
</evidence>
<dbReference type="SUPFAM" id="SSF158472">
    <property type="entry name" value="HAMP domain-like"/>
    <property type="match status" value="1"/>
</dbReference>
<feature type="domain" description="Response regulatory" evidence="10">
    <location>
        <begin position="649"/>
        <end position="762"/>
    </location>
</feature>
<comment type="caution">
    <text evidence="12">The sequence shown here is derived from an EMBL/GenBank/DDBJ whole genome shotgun (WGS) entry which is preliminary data.</text>
</comment>
<evidence type="ECO:0000313" key="12">
    <source>
        <dbReference type="EMBL" id="OGG98849.1"/>
    </source>
</evidence>
<evidence type="ECO:0000313" key="13">
    <source>
        <dbReference type="Proteomes" id="UP000177583"/>
    </source>
</evidence>